<dbReference type="Proteomes" id="UP000290365">
    <property type="component" value="Chromosome"/>
</dbReference>
<dbReference type="GO" id="GO:0009231">
    <property type="term" value="P:riboflavin biosynthetic process"/>
    <property type="evidence" value="ECO:0007669"/>
    <property type="project" value="InterPro"/>
</dbReference>
<evidence type="ECO:0000313" key="3">
    <source>
        <dbReference type="Proteomes" id="UP000290365"/>
    </source>
</evidence>
<dbReference type="KEGG" id="kbs:EPA93_14330"/>
<accession>A0A4P6JPH2</accession>
<organism evidence="2 3">
    <name type="scientific">Ktedonosporobacter rubrisoli</name>
    <dbReference type="NCBI Taxonomy" id="2509675"/>
    <lineage>
        <taxon>Bacteria</taxon>
        <taxon>Bacillati</taxon>
        <taxon>Chloroflexota</taxon>
        <taxon>Ktedonobacteria</taxon>
        <taxon>Ktedonobacterales</taxon>
        <taxon>Ktedonosporobacteraceae</taxon>
        <taxon>Ktedonosporobacter</taxon>
    </lineage>
</organism>
<sequence length="200" mass="22460">MRKIIVFNIISLDGYHTGPNNEVSVMFPMMGGVFDTYNAELLRTADVHLVGRISFELFQSFWPKVAENPDSEEWTSEQRELSQAGRSVKAIVVSDTLSGNRPDIRIIRRADANAQIAELKRQPGKDILITGSRTLWNDLLAHDLVDEIHLMIGNVVLGEGVPVFVGKPPASLRLIDVRTWEHSDNVLLRYGVRRAGVETR</sequence>
<evidence type="ECO:0000313" key="2">
    <source>
        <dbReference type="EMBL" id="QBD77113.1"/>
    </source>
</evidence>
<evidence type="ECO:0000259" key="1">
    <source>
        <dbReference type="Pfam" id="PF01872"/>
    </source>
</evidence>
<feature type="domain" description="Bacterial bifunctional deaminase-reductase C-terminal" evidence="1">
    <location>
        <begin position="2"/>
        <end position="187"/>
    </location>
</feature>
<dbReference type="InterPro" id="IPR024072">
    <property type="entry name" value="DHFR-like_dom_sf"/>
</dbReference>
<dbReference type="EMBL" id="CP035758">
    <property type="protein sequence ID" value="QBD77113.1"/>
    <property type="molecule type" value="Genomic_DNA"/>
</dbReference>
<protein>
    <submittedName>
        <fullName evidence="2">Deaminase</fullName>
    </submittedName>
</protein>
<dbReference type="AlphaFoldDB" id="A0A4P6JPH2"/>
<proteinExistence type="predicted"/>
<gene>
    <name evidence="2" type="ORF">EPA93_14330</name>
</gene>
<dbReference type="RefSeq" id="WP_129888176.1">
    <property type="nucleotide sequence ID" value="NZ_CP035758.1"/>
</dbReference>
<keyword evidence="3" id="KW-1185">Reference proteome</keyword>
<dbReference type="OrthoDB" id="7949219at2"/>
<reference evidence="2 3" key="1">
    <citation type="submission" date="2019-01" db="EMBL/GenBank/DDBJ databases">
        <title>Ktedonosporobacter rubrisoli SCAWS-G2.</title>
        <authorList>
            <person name="Huang Y."/>
            <person name="Yan B."/>
        </authorList>
    </citation>
    <scope>NUCLEOTIDE SEQUENCE [LARGE SCALE GENOMIC DNA]</scope>
    <source>
        <strain evidence="2 3">SCAWS-G2</strain>
    </source>
</reference>
<dbReference type="PANTHER" id="PTHR38011:SF11">
    <property type="entry name" value="2,5-DIAMINO-6-RIBOSYLAMINO-4(3H)-PYRIMIDINONE 5'-PHOSPHATE REDUCTASE"/>
    <property type="match status" value="1"/>
</dbReference>
<dbReference type="SUPFAM" id="SSF53597">
    <property type="entry name" value="Dihydrofolate reductase-like"/>
    <property type="match status" value="1"/>
</dbReference>
<dbReference type="Gene3D" id="3.40.430.10">
    <property type="entry name" value="Dihydrofolate Reductase, subunit A"/>
    <property type="match status" value="1"/>
</dbReference>
<dbReference type="Pfam" id="PF01872">
    <property type="entry name" value="RibD_C"/>
    <property type="match status" value="1"/>
</dbReference>
<dbReference type="InterPro" id="IPR002734">
    <property type="entry name" value="RibDG_C"/>
</dbReference>
<name>A0A4P6JPH2_KTERU</name>
<dbReference type="GO" id="GO:0008703">
    <property type="term" value="F:5-amino-6-(5-phosphoribosylamino)uracil reductase activity"/>
    <property type="evidence" value="ECO:0007669"/>
    <property type="project" value="InterPro"/>
</dbReference>
<dbReference type="PANTHER" id="PTHR38011">
    <property type="entry name" value="DIHYDROFOLATE REDUCTASE FAMILY PROTEIN (AFU_ORTHOLOGUE AFUA_8G06820)"/>
    <property type="match status" value="1"/>
</dbReference>
<dbReference type="InterPro" id="IPR050765">
    <property type="entry name" value="Riboflavin_Biosynth_HTPR"/>
</dbReference>